<protein>
    <recommendedName>
        <fullName evidence="4">Calcineurin-like phosphoesterase domain-containing protein</fullName>
    </recommendedName>
</protein>
<feature type="region of interest" description="Disordered" evidence="1">
    <location>
        <begin position="86"/>
        <end position="112"/>
    </location>
</feature>
<accession>A0AAD5WVZ7</accession>
<evidence type="ECO:0000256" key="1">
    <source>
        <dbReference type="SAM" id="MobiDB-lite"/>
    </source>
</evidence>
<feature type="compositionally biased region" description="Polar residues" evidence="1">
    <location>
        <begin position="14"/>
        <end position="24"/>
    </location>
</feature>
<comment type="caution">
    <text evidence="2">The sequence shown here is derived from an EMBL/GenBank/DDBJ whole genome shotgun (WGS) entry which is preliminary data.</text>
</comment>
<feature type="compositionally biased region" description="Basic residues" evidence="1">
    <location>
        <begin position="94"/>
        <end position="111"/>
    </location>
</feature>
<dbReference type="Gene3D" id="3.60.21.10">
    <property type="match status" value="1"/>
</dbReference>
<sequence length="298" mass="33243">MLPAQRNELRNVNKILTTSPQTGHVQPLPSPRGAQPQPAAQTPRPERHPANSNARRTSTSKSAPGRPSSTPATFAFPAAAPYLIPAGDHWTTRGSRKGASRSSGRRPRGSRRSFWVLGNHEFYEPGHGEGIGAAKRMEREVNAEERKWFEEQMKEIHEENQAQAQAQLNGGEKRRRRKVVVVVVTHHAPSTTKTSGERRVGNPWASAYATDFLGIDPDEGGWVSKLLPGRAKREGGTRVGVKYWIFGHTHFSTQFEKGGVKVLANQRGYVFATEKPRRRRRSLEGGEWEFDPEATFEV</sequence>
<gene>
    <name evidence="2" type="ORF">MKZ38_008579</name>
</gene>
<dbReference type="InterPro" id="IPR029052">
    <property type="entry name" value="Metallo-depent_PP-like"/>
</dbReference>
<name>A0AAD5WVZ7_9PEZI</name>
<keyword evidence="3" id="KW-1185">Reference proteome</keyword>
<dbReference type="PANTHER" id="PTHR37844">
    <property type="entry name" value="SER/THR PROTEIN PHOSPHATASE SUPERFAMILY (AFU_ORTHOLOGUE AFUA_1G14840)"/>
    <property type="match status" value="1"/>
</dbReference>
<evidence type="ECO:0000313" key="2">
    <source>
        <dbReference type="EMBL" id="KAJ2907011.1"/>
    </source>
</evidence>
<dbReference type="EMBL" id="JAKWBI020000005">
    <property type="protein sequence ID" value="KAJ2907011.1"/>
    <property type="molecule type" value="Genomic_DNA"/>
</dbReference>
<feature type="compositionally biased region" description="Low complexity" evidence="1">
    <location>
        <begin position="31"/>
        <end position="43"/>
    </location>
</feature>
<dbReference type="SUPFAM" id="SSF56300">
    <property type="entry name" value="Metallo-dependent phosphatases"/>
    <property type="match status" value="1"/>
</dbReference>
<evidence type="ECO:0008006" key="4">
    <source>
        <dbReference type="Google" id="ProtNLM"/>
    </source>
</evidence>
<evidence type="ECO:0000313" key="3">
    <source>
        <dbReference type="Proteomes" id="UP001201980"/>
    </source>
</evidence>
<feature type="region of interest" description="Disordered" evidence="1">
    <location>
        <begin position="1"/>
        <end position="73"/>
    </location>
</feature>
<dbReference type="AlphaFoldDB" id="A0AAD5WVZ7"/>
<proteinExistence type="predicted"/>
<reference evidence="2" key="1">
    <citation type="submission" date="2022-07" db="EMBL/GenBank/DDBJ databases">
        <title>Draft genome sequence of Zalerion maritima ATCC 34329, a (micro)plastics degrading marine fungus.</title>
        <authorList>
            <person name="Paco A."/>
            <person name="Goncalves M.F.M."/>
            <person name="Rocha-Santos T.A.P."/>
            <person name="Alves A."/>
        </authorList>
    </citation>
    <scope>NUCLEOTIDE SEQUENCE</scope>
    <source>
        <strain evidence="2">ATCC 34329</strain>
    </source>
</reference>
<organism evidence="2 3">
    <name type="scientific">Zalerion maritima</name>
    <dbReference type="NCBI Taxonomy" id="339359"/>
    <lineage>
        <taxon>Eukaryota</taxon>
        <taxon>Fungi</taxon>
        <taxon>Dikarya</taxon>
        <taxon>Ascomycota</taxon>
        <taxon>Pezizomycotina</taxon>
        <taxon>Sordariomycetes</taxon>
        <taxon>Lulworthiomycetidae</taxon>
        <taxon>Lulworthiales</taxon>
        <taxon>Lulworthiaceae</taxon>
        <taxon>Zalerion</taxon>
    </lineage>
</organism>
<dbReference type="PANTHER" id="PTHR37844:SF2">
    <property type="entry name" value="SER_THR PROTEIN PHOSPHATASE SUPERFAMILY (AFU_ORTHOLOGUE AFUA_1G14840)"/>
    <property type="match status" value="1"/>
</dbReference>
<dbReference type="Proteomes" id="UP001201980">
    <property type="component" value="Unassembled WGS sequence"/>
</dbReference>
<feature type="compositionally biased region" description="Polar residues" evidence="1">
    <location>
        <begin position="50"/>
        <end position="62"/>
    </location>
</feature>